<feature type="domain" description="DUF4166" evidence="1">
    <location>
        <begin position="13"/>
        <end position="166"/>
    </location>
</feature>
<organism evidence="2 3">
    <name type="scientific">Sulfurifustis variabilis</name>
    <dbReference type="NCBI Taxonomy" id="1675686"/>
    <lineage>
        <taxon>Bacteria</taxon>
        <taxon>Pseudomonadati</taxon>
        <taxon>Pseudomonadota</taxon>
        <taxon>Gammaproteobacteria</taxon>
        <taxon>Acidiferrobacterales</taxon>
        <taxon>Acidiferrobacteraceae</taxon>
        <taxon>Sulfurifustis</taxon>
    </lineage>
</organism>
<reference evidence="2 3" key="1">
    <citation type="submission" date="2015-08" db="EMBL/GenBank/DDBJ databases">
        <title>Complete genome sequence of Sulfurifustis variabilis.</title>
        <authorList>
            <person name="Miura A."/>
            <person name="Kojima H."/>
            <person name="Fukui M."/>
        </authorList>
    </citation>
    <scope>NUCLEOTIDE SEQUENCE [LARGE SCALE GENOMIC DNA]</scope>
    <source>
        <strain evidence="3">skN76</strain>
    </source>
</reference>
<dbReference type="RefSeq" id="WP_096461556.1">
    <property type="nucleotide sequence ID" value="NZ_AP014936.1"/>
</dbReference>
<gene>
    <name evidence="2" type="ORF">SVA_2558</name>
</gene>
<protein>
    <recommendedName>
        <fullName evidence="1">DUF4166 domain-containing protein</fullName>
    </recommendedName>
</protein>
<evidence type="ECO:0000313" key="3">
    <source>
        <dbReference type="Proteomes" id="UP000218899"/>
    </source>
</evidence>
<dbReference type="EMBL" id="AP014936">
    <property type="protein sequence ID" value="BAU49106.1"/>
    <property type="molecule type" value="Genomic_DNA"/>
</dbReference>
<accession>A0A1B4V6D5</accession>
<evidence type="ECO:0000259" key="1">
    <source>
        <dbReference type="Pfam" id="PF13761"/>
    </source>
</evidence>
<proteinExistence type="predicted"/>
<dbReference type="KEGG" id="sva:SVA_2558"/>
<dbReference type="OrthoDB" id="528778at2"/>
<name>A0A1B4V6D5_9GAMM</name>
<dbReference type="AlphaFoldDB" id="A0A1B4V6D5"/>
<dbReference type="Pfam" id="PF13761">
    <property type="entry name" value="DUF4166"/>
    <property type="match status" value="1"/>
</dbReference>
<evidence type="ECO:0000313" key="2">
    <source>
        <dbReference type="EMBL" id="BAU49106.1"/>
    </source>
</evidence>
<keyword evidence="3" id="KW-1185">Reference proteome</keyword>
<dbReference type="InterPro" id="IPR025311">
    <property type="entry name" value="DUF4166"/>
</dbReference>
<dbReference type="Proteomes" id="UP000218899">
    <property type="component" value="Chromosome"/>
</dbReference>
<sequence>MYALLLGPAFETLPDSIRALHRSPGSFRHRGECRVRRGDRLVSRLLGFAAALPPAGITVLDVAIESDGKNEVWRRGFGSHRMQSRLAARDGLLRESLGLARLAFRLHIEEGGVRWKLVEVRALGVTLPRRWFDLDVSERDVNGRYHFDVRVEIRGVGLLVHYAGWLA</sequence>